<name>A0A328A9L0_9CAUL</name>
<protein>
    <submittedName>
        <fullName evidence="2">Uncharacterized protein</fullName>
    </submittedName>
</protein>
<dbReference type="EMBL" id="QFYQ01000003">
    <property type="protein sequence ID" value="RAK51205.1"/>
    <property type="molecule type" value="Genomic_DNA"/>
</dbReference>
<organism evidence="2 3">
    <name type="scientific">Phenylobacterium soli</name>
    <dbReference type="NCBI Taxonomy" id="2170551"/>
    <lineage>
        <taxon>Bacteria</taxon>
        <taxon>Pseudomonadati</taxon>
        <taxon>Pseudomonadota</taxon>
        <taxon>Alphaproteobacteria</taxon>
        <taxon>Caulobacterales</taxon>
        <taxon>Caulobacteraceae</taxon>
        <taxon>Phenylobacterium</taxon>
    </lineage>
</organism>
<feature type="compositionally biased region" description="Low complexity" evidence="1">
    <location>
        <begin position="230"/>
        <end position="259"/>
    </location>
</feature>
<evidence type="ECO:0000313" key="3">
    <source>
        <dbReference type="Proteomes" id="UP000249254"/>
    </source>
</evidence>
<feature type="compositionally biased region" description="Basic and acidic residues" evidence="1">
    <location>
        <begin position="219"/>
        <end position="229"/>
    </location>
</feature>
<evidence type="ECO:0000256" key="1">
    <source>
        <dbReference type="SAM" id="MobiDB-lite"/>
    </source>
</evidence>
<accession>A0A328A9L0</accession>
<feature type="region of interest" description="Disordered" evidence="1">
    <location>
        <begin position="215"/>
        <end position="263"/>
    </location>
</feature>
<evidence type="ECO:0000313" key="2">
    <source>
        <dbReference type="EMBL" id="RAK51205.1"/>
    </source>
</evidence>
<gene>
    <name evidence="2" type="ORF">DJ017_19805</name>
</gene>
<comment type="caution">
    <text evidence="2">The sequence shown here is derived from an EMBL/GenBank/DDBJ whole genome shotgun (WGS) entry which is preliminary data.</text>
</comment>
<dbReference type="AlphaFoldDB" id="A0A328A9L0"/>
<sequence length="276" mass="30118">MKAQWADLKPEVQQAFHKLEDTVQNAKAEWGRKGERLNRYDEIMAPRKDKLDLQGVDEFTFLKTLCAAQDYLERDPVGGIQYLARSYGVDLRQFGGGQSPQLTGAEGQQAPTAQPEFAAVLTPLQQQVQALQQQLQQFSQHSEAEKLAQAQAEVDAFAANPANIYFENVRPMVAKYLETGQAQTLQDAYDMAVWAHPETREILIQAQTQNAAKATQEAQAKKAQEEQQKAKAQAAAKAAGSVTGAPTPGASAPAPGSTGNLREDLLAAKRLVESRA</sequence>
<reference evidence="3" key="1">
    <citation type="submission" date="2018-05" db="EMBL/GenBank/DDBJ databases">
        <authorList>
            <person name="Li X."/>
        </authorList>
    </citation>
    <scope>NUCLEOTIDE SEQUENCE [LARGE SCALE GENOMIC DNA]</scope>
    <source>
        <strain evidence="3">LX32</strain>
    </source>
</reference>
<proteinExistence type="predicted"/>
<dbReference type="Proteomes" id="UP000249254">
    <property type="component" value="Unassembled WGS sequence"/>
</dbReference>
<keyword evidence="3" id="KW-1185">Reference proteome</keyword>